<keyword evidence="3" id="KW-0862">Zinc</keyword>
<sequence length="609" mass="68029">MERSLAVLRVENIPNGPFETWGETGRTALSDANEAVHDLVRICMTFREAPQSKLLARCAEQSYAILAECWGNIIPWLKFLVSHAPLNTLSVGLVCTCAQLLQIVASGVDSNDYQQEVMCRLSTVDFVYYLLCKVDPMSGYRYVAPLSDGPGEPCMILRLVDLYLSTSVLSKAFISRFTCFNKSRRDAIIDSFILRAEEMVPSASSIDVVATMKNLVLIVHNCCRLVVASGNRVSRQHKRVLFRYTSVLSACSKKACENAVSDKNFWTLVADGVGILVRGATTPIVLGGVLQLLEGGIMSSVVDCAPHITRPGSQEHLLSLVPFLYPRNGVRAAADRGDFDFWLHPLPEGTPAMSTQSIVYGTYKKALSHAVSVAETETVSICSNIKHQFDRVTGIPLSNARICGRCHTVAYCSPQCQEEDWAACHSRECTELAKRYRENRNTRSWPSLHRKCDVLSILLGYANSSLPSPTDLRSVEPSIIDYSSMGPPKSPRLRFKPTSSLAIFNYFFDPYAIDKDTAVIEVHERMGLQSHFNPYAWWADEDECAPWLPRYQKFIDEVEQNGDTMVLIEGRFRVYKDLVLLAFALMKYAVDAGEGHKYQVVCSIFRTFS</sequence>
<reference evidence="6 7" key="1">
    <citation type="journal article" date="2019" name="Nat. Ecol. Evol.">
        <title>Megaphylogeny resolves global patterns of mushroom evolution.</title>
        <authorList>
            <person name="Varga T."/>
            <person name="Krizsan K."/>
            <person name="Foldi C."/>
            <person name="Dima B."/>
            <person name="Sanchez-Garcia M."/>
            <person name="Sanchez-Ramirez S."/>
            <person name="Szollosi G.J."/>
            <person name="Szarkandi J.G."/>
            <person name="Papp V."/>
            <person name="Albert L."/>
            <person name="Andreopoulos W."/>
            <person name="Angelini C."/>
            <person name="Antonin V."/>
            <person name="Barry K.W."/>
            <person name="Bougher N.L."/>
            <person name="Buchanan P."/>
            <person name="Buyck B."/>
            <person name="Bense V."/>
            <person name="Catcheside P."/>
            <person name="Chovatia M."/>
            <person name="Cooper J."/>
            <person name="Damon W."/>
            <person name="Desjardin D."/>
            <person name="Finy P."/>
            <person name="Geml J."/>
            <person name="Haridas S."/>
            <person name="Hughes K."/>
            <person name="Justo A."/>
            <person name="Karasinski D."/>
            <person name="Kautmanova I."/>
            <person name="Kiss B."/>
            <person name="Kocsube S."/>
            <person name="Kotiranta H."/>
            <person name="LaButti K.M."/>
            <person name="Lechner B.E."/>
            <person name="Liimatainen K."/>
            <person name="Lipzen A."/>
            <person name="Lukacs Z."/>
            <person name="Mihaltcheva S."/>
            <person name="Morgado L.N."/>
            <person name="Niskanen T."/>
            <person name="Noordeloos M.E."/>
            <person name="Ohm R.A."/>
            <person name="Ortiz-Santana B."/>
            <person name="Ovrebo C."/>
            <person name="Racz N."/>
            <person name="Riley R."/>
            <person name="Savchenko A."/>
            <person name="Shiryaev A."/>
            <person name="Soop K."/>
            <person name="Spirin V."/>
            <person name="Szebenyi C."/>
            <person name="Tomsovsky M."/>
            <person name="Tulloss R.E."/>
            <person name="Uehling J."/>
            <person name="Grigoriev I.V."/>
            <person name="Vagvolgyi C."/>
            <person name="Papp T."/>
            <person name="Martin F.M."/>
            <person name="Miettinen O."/>
            <person name="Hibbett D.S."/>
            <person name="Nagy L.G."/>
        </authorList>
    </citation>
    <scope>NUCLEOTIDE SEQUENCE [LARGE SCALE GENOMIC DNA]</scope>
    <source>
        <strain evidence="6 7">FP101781</strain>
    </source>
</reference>
<evidence type="ECO:0000256" key="2">
    <source>
        <dbReference type="ARBA" id="ARBA00022771"/>
    </source>
</evidence>
<evidence type="ECO:0000256" key="4">
    <source>
        <dbReference type="PROSITE-ProRule" id="PRU00134"/>
    </source>
</evidence>
<evidence type="ECO:0000259" key="5">
    <source>
        <dbReference type="PROSITE" id="PS50865"/>
    </source>
</evidence>
<dbReference type="AlphaFoldDB" id="A0A4Y7SA97"/>
<dbReference type="EMBL" id="QPFP01000265">
    <property type="protein sequence ID" value="TEB18361.1"/>
    <property type="molecule type" value="Genomic_DNA"/>
</dbReference>
<comment type="caution">
    <text evidence="6">The sequence shown here is derived from an EMBL/GenBank/DDBJ whole genome shotgun (WGS) entry which is preliminary data.</text>
</comment>
<dbReference type="SUPFAM" id="SSF144232">
    <property type="entry name" value="HIT/MYND zinc finger-like"/>
    <property type="match status" value="1"/>
</dbReference>
<keyword evidence="2 4" id="KW-0863">Zinc-finger</keyword>
<evidence type="ECO:0000313" key="6">
    <source>
        <dbReference type="EMBL" id="TEB18361.1"/>
    </source>
</evidence>
<dbReference type="InterPro" id="IPR002893">
    <property type="entry name" value="Znf_MYND"/>
</dbReference>
<dbReference type="GO" id="GO:0008270">
    <property type="term" value="F:zinc ion binding"/>
    <property type="evidence" value="ECO:0007669"/>
    <property type="project" value="UniProtKB-KW"/>
</dbReference>
<dbReference type="OrthoDB" id="2880598at2759"/>
<keyword evidence="7" id="KW-1185">Reference proteome</keyword>
<protein>
    <recommendedName>
        <fullName evidence="5">MYND-type domain-containing protein</fullName>
    </recommendedName>
</protein>
<evidence type="ECO:0000313" key="7">
    <source>
        <dbReference type="Proteomes" id="UP000298030"/>
    </source>
</evidence>
<dbReference type="Pfam" id="PF01753">
    <property type="entry name" value="zf-MYND"/>
    <property type="match status" value="1"/>
</dbReference>
<dbReference type="PROSITE" id="PS50865">
    <property type="entry name" value="ZF_MYND_2"/>
    <property type="match status" value="1"/>
</dbReference>
<dbReference type="Gene3D" id="6.10.140.2220">
    <property type="match status" value="1"/>
</dbReference>
<evidence type="ECO:0000256" key="1">
    <source>
        <dbReference type="ARBA" id="ARBA00022723"/>
    </source>
</evidence>
<accession>A0A4Y7SA97</accession>
<dbReference type="Proteomes" id="UP000298030">
    <property type="component" value="Unassembled WGS sequence"/>
</dbReference>
<proteinExistence type="predicted"/>
<evidence type="ECO:0000256" key="3">
    <source>
        <dbReference type="ARBA" id="ARBA00022833"/>
    </source>
</evidence>
<name>A0A4Y7SA97_COPMI</name>
<organism evidence="6 7">
    <name type="scientific">Coprinellus micaceus</name>
    <name type="common">Glistening ink-cap mushroom</name>
    <name type="synonym">Coprinus micaceus</name>
    <dbReference type="NCBI Taxonomy" id="71717"/>
    <lineage>
        <taxon>Eukaryota</taxon>
        <taxon>Fungi</taxon>
        <taxon>Dikarya</taxon>
        <taxon>Basidiomycota</taxon>
        <taxon>Agaricomycotina</taxon>
        <taxon>Agaricomycetes</taxon>
        <taxon>Agaricomycetidae</taxon>
        <taxon>Agaricales</taxon>
        <taxon>Agaricineae</taxon>
        <taxon>Psathyrellaceae</taxon>
        <taxon>Coprinellus</taxon>
    </lineage>
</organism>
<feature type="domain" description="MYND-type" evidence="5">
    <location>
        <begin position="379"/>
        <end position="429"/>
    </location>
</feature>
<keyword evidence="1" id="KW-0479">Metal-binding</keyword>
<gene>
    <name evidence="6" type="ORF">FA13DRAFT_634594</name>
</gene>